<dbReference type="SMART" id="SM00181">
    <property type="entry name" value="EGF"/>
    <property type="match status" value="5"/>
</dbReference>
<keyword evidence="4" id="KW-1185">Reference proteome</keyword>
<dbReference type="AlphaFoldDB" id="A0A8J2P4R1"/>
<feature type="domain" description="EGF-like" evidence="2">
    <location>
        <begin position="114"/>
        <end position="153"/>
    </location>
</feature>
<evidence type="ECO:0000313" key="3">
    <source>
        <dbReference type="EMBL" id="CAG7724295.1"/>
    </source>
</evidence>
<proteinExistence type="predicted"/>
<dbReference type="PANTHER" id="PTHR22963:SF39">
    <property type="entry name" value="DUMPY"/>
    <property type="match status" value="1"/>
</dbReference>
<dbReference type="PROSITE" id="PS01186">
    <property type="entry name" value="EGF_2"/>
    <property type="match status" value="4"/>
</dbReference>
<protein>
    <recommendedName>
        <fullName evidence="2">EGF-like domain-containing protein</fullName>
    </recommendedName>
</protein>
<evidence type="ECO:0000313" key="4">
    <source>
        <dbReference type="Proteomes" id="UP000708208"/>
    </source>
</evidence>
<name>A0A8J2P4R1_9HEXA</name>
<sequence length="555" mass="60647">MSRNDFVSFHLYVPGPKIFTSNGGENITFTNQDTLVRIPCSVSHPKARVSLQKSRNGFVTCPLNDSLIYNPKIGFVVRVKELRDPSGPYVCTASFENMYRVIQFGLVGKYEPVRFSACNPNPCGRNAECLLSRGRVVCTCLAGYDGDPFVECRNIFQRGSDPCTPSPCGRYGDCVVRNGLAACSCPPGFQGKPPHCTNEKHILRCVINQDCDSTQVCIERQCSSPCGSNRCGRHAECQVVNRTPICSCPPGYVGDPNHECVADNYKAPYEDQEERLRPECQYDEECPTFLACIHQKCQSPCPSMCGPYNDQCQVVRHKAICNQLTINCPPGDLNCHRLGTPGGCHRAFCGPNSGCTDVMGQGVCNCLPGHTGSPPDCTPLCFGNSGCPNNQACQARKCEDPCIGYACDLPSERSDDVRDGEDNDCEPPFCRRGDPRTENHRCRFNGDCSSSRMCVNFHCVDPCIGVCGLNAECALDRNRVPKCVCPAGYMGTPKIQCYPLFRHVKEGADGVGKDIIVLNGTNNSTATAVDQNDAKQLVEQFKKMNNSSSTTKNAA</sequence>
<dbReference type="Pfam" id="PF21164">
    <property type="entry name" value="Dumpy_DPY"/>
    <property type="match status" value="1"/>
</dbReference>
<dbReference type="Proteomes" id="UP000708208">
    <property type="component" value="Unassembled WGS sequence"/>
</dbReference>
<feature type="domain" description="EGF-like" evidence="2">
    <location>
        <begin position="159"/>
        <end position="197"/>
    </location>
</feature>
<comment type="caution">
    <text evidence="1">Lacks conserved residue(s) required for the propagation of feature annotation.</text>
</comment>
<evidence type="ECO:0000256" key="1">
    <source>
        <dbReference type="PROSITE-ProRule" id="PRU00076"/>
    </source>
</evidence>
<organism evidence="3 4">
    <name type="scientific">Allacma fusca</name>
    <dbReference type="NCBI Taxonomy" id="39272"/>
    <lineage>
        <taxon>Eukaryota</taxon>
        <taxon>Metazoa</taxon>
        <taxon>Ecdysozoa</taxon>
        <taxon>Arthropoda</taxon>
        <taxon>Hexapoda</taxon>
        <taxon>Collembola</taxon>
        <taxon>Symphypleona</taxon>
        <taxon>Sminthuridae</taxon>
        <taxon>Allacma</taxon>
    </lineage>
</organism>
<dbReference type="InterPro" id="IPR048407">
    <property type="entry name" value="Dumpy_DPY"/>
</dbReference>
<dbReference type="InterPro" id="IPR000742">
    <property type="entry name" value="EGF"/>
</dbReference>
<keyword evidence="1" id="KW-0245">EGF-like domain</keyword>
<comment type="caution">
    <text evidence="3">The sequence shown here is derived from an EMBL/GenBank/DDBJ whole genome shotgun (WGS) entry which is preliminary data.</text>
</comment>
<feature type="domain" description="EGF-like" evidence="2">
    <location>
        <begin position="223"/>
        <end position="261"/>
    </location>
</feature>
<accession>A0A8J2P4R1</accession>
<dbReference type="PANTHER" id="PTHR22963">
    <property type="entry name" value="ENDOGLIN-RELATED"/>
    <property type="match status" value="1"/>
</dbReference>
<evidence type="ECO:0000259" key="2">
    <source>
        <dbReference type="PROSITE" id="PS50026"/>
    </source>
</evidence>
<dbReference type="OrthoDB" id="4405280at2759"/>
<gene>
    <name evidence="3" type="ORF">AFUS01_LOCUS13328</name>
</gene>
<feature type="domain" description="EGF-like" evidence="2">
    <location>
        <begin position="340"/>
        <end position="378"/>
    </location>
</feature>
<dbReference type="EMBL" id="CAJVCH010108016">
    <property type="protein sequence ID" value="CAG7724295.1"/>
    <property type="molecule type" value="Genomic_DNA"/>
</dbReference>
<reference evidence="3" key="1">
    <citation type="submission" date="2021-06" db="EMBL/GenBank/DDBJ databases">
        <authorList>
            <person name="Hodson N. C."/>
            <person name="Mongue J. A."/>
            <person name="Jaron S. K."/>
        </authorList>
    </citation>
    <scope>NUCLEOTIDE SEQUENCE</scope>
</reference>
<dbReference type="PROSITE" id="PS50026">
    <property type="entry name" value="EGF_3"/>
    <property type="match status" value="4"/>
</dbReference>